<dbReference type="AlphaFoldDB" id="A0A1Y3LMK2"/>
<keyword evidence="2" id="KW-0012">Acyltransferase</keyword>
<proteinExistence type="predicted"/>
<accession>A0A1Y3LMK2</accession>
<evidence type="ECO:0000313" key="3">
    <source>
        <dbReference type="Proteomes" id="UP000196082"/>
    </source>
</evidence>
<dbReference type="GO" id="GO:0016746">
    <property type="term" value="F:acyltransferase activity"/>
    <property type="evidence" value="ECO:0007669"/>
    <property type="project" value="UniProtKB-KW"/>
</dbReference>
<feature type="region of interest" description="Disordered" evidence="1">
    <location>
        <begin position="31"/>
        <end position="58"/>
    </location>
</feature>
<comment type="caution">
    <text evidence="2">The sequence shown here is derived from an EMBL/GenBank/DDBJ whole genome shotgun (WGS) entry which is preliminary data.</text>
</comment>
<evidence type="ECO:0000256" key="1">
    <source>
        <dbReference type="SAM" id="MobiDB-lite"/>
    </source>
</evidence>
<dbReference type="EMBL" id="NFSB01000001">
    <property type="protein sequence ID" value="OUM39378.1"/>
    <property type="molecule type" value="Genomic_DNA"/>
</dbReference>
<name>A0A1Y3LMK2_PSEPU</name>
<feature type="non-terminal residue" evidence="2">
    <location>
        <position position="1"/>
    </location>
</feature>
<reference evidence="2 3" key="1">
    <citation type="submission" date="2017-05" db="EMBL/GenBank/DDBJ databases">
        <title>Whole genome sequence of Pseudomonas putida isolate 1312 commercialized as a biostimulant.</title>
        <authorList>
            <person name="Crovadore J."/>
            <person name="Blanc P."/>
            <person name="Chablais R."/>
            <person name="Cochard B."/>
            <person name="Grizard D."/>
            <person name="Lefort F."/>
        </authorList>
    </citation>
    <scope>NUCLEOTIDE SEQUENCE [LARGE SCALE GENOMIC DNA]</scope>
    <source>
        <strain evidence="2 3">1312</strain>
    </source>
</reference>
<evidence type="ECO:0000313" key="2">
    <source>
        <dbReference type="EMBL" id="OUM39378.1"/>
    </source>
</evidence>
<feature type="compositionally biased region" description="Basic residues" evidence="1">
    <location>
        <begin position="49"/>
        <end position="58"/>
    </location>
</feature>
<gene>
    <name evidence="2" type="ORF">B8W72_00005</name>
</gene>
<protein>
    <submittedName>
        <fullName evidence="2">Lipid A biosynthesis lauroyl acyltransferase</fullName>
    </submittedName>
</protein>
<organism evidence="2 3">
    <name type="scientific">Pseudomonas putida</name>
    <name type="common">Arthrobacter siderocapsulatus</name>
    <dbReference type="NCBI Taxonomy" id="303"/>
    <lineage>
        <taxon>Bacteria</taxon>
        <taxon>Pseudomonadati</taxon>
        <taxon>Pseudomonadota</taxon>
        <taxon>Gammaproteobacteria</taxon>
        <taxon>Pseudomonadales</taxon>
        <taxon>Pseudomonadaceae</taxon>
        <taxon>Pseudomonas</taxon>
    </lineage>
</organism>
<dbReference type="Proteomes" id="UP000196082">
    <property type="component" value="Unassembled WGS sequence"/>
</dbReference>
<keyword evidence="2" id="KW-0808">Transferase</keyword>
<sequence>KFARLGKAQVIPFTQKRLEDGSGYRLVIHPPLADFPGESEEAGTDKVNPGRKRWPHPR</sequence>